<dbReference type="InterPro" id="IPR021295">
    <property type="entry name" value="DUF2867"/>
</dbReference>
<dbReference type="AlphaFoldDB" id="A0A6J7FFI8"/>
<dbReference type="InterPro" id="IPR051207">
    <property type="entry name" value="ComplexI_NDUFA9_subunit"/>
</dbReference>
<name>A0A6J7FFI8_9ZZZZ</name>
<organism evidence="2">
    <name type="scientific">freshwater metagenome</name>
    <dbReference type="NCBI Taxonomy" id="449393"/>
    <lineage>
        <taxon>unclassified sequences</taxon>
        <taxon>metagenomes</taxon>
        <taxon>ecological metagenomes</taxon>
    </lineage>
</organism>
<dbReference type="Gene3D" id="3.40.50.720">
    <property type="entry name" value="NAD(P)-binding Rossmann-like Domain"/>
    <property type="match status" value="1"/>
</dbReference>
<sequence length="511" mass="56662">MIETVSHDLPTLNGRDGKPAKCLVTGATGYIGGRLIRELLAHGYRVRILARNPERLKDHPWIDRVEVVSGDAHDSAALDKALEGIDAAYYLLHALMSKDDFEQEEKDIAQKFGESAKKANIQRIVYLGGIIAKDELLSPHLQSRADTGTILRSFGIPTIELRAGVVIGSGSASFEMLRYLTERLPIMTTPRWVETKIQPIAVRDVLRYLVGAAALDASISGDYDIGGPEVFSYRDMMMKYAEAAGLRKRIIIPVPVLTPKLSSGWVGLVTPVPITLARRLVESLKNEVVARDDSIRRLIPDSKNGLTPFKTAVELALTRIKEANVETRWTNASVPGTPSDPLPTDPDWAGGTLYTDVRTVHSDDSIETVWKRIEGIGGKHGYSTATWAWELRGLMDKFVGGVGLRRGRRDENTLIEGEALDFWRVEAIDRPFLLRLRAEMRMPGLAWLEFVAEKDSAGTGTLITQRALFAPKGLLGHAYWWAVWPMHGLVFPSMVKNMAGPSVRKMHKSLK</sequence>
<proteinExistence type="predicted"/>
<dbReference type="CDD" id="cd05245">
    <property type="entry name" value="SDR_a2"/>
    <property type="match status" value="1"/>
</dbReference>
<evidence type="ECO:0000259" key="1">
    <source>
        <dbReference type="Pfam" id="PF13460"/>
    </source>
</evidence>
<accession>A0A6J7FFI8</accession>
<evidence type="ECO:0000313" key="2">
    <source>
        <dbReference type="EMBL" id="CAB4894702.1"/>
    </source>
</evidence>
<protein>
    <submittedName>
        <fullName evidence="2">Unannotated protein</fullName>
    </submittedName>
</protein>
<dbReference type="SUPFAM" id="SSF51735">
    <property type="entry name" value="NAD(P)-binding Rossmann-fold domains"/>
    <property type="match status" value="1"/>
</dbReference>
<reference evidence="2" key="1">
    <citation type="submission" date="2020-05" db="EMBL/GenBank/DDBJ databases">
        <authorList>
            <person name="Chiriac C."/>
            <person name="Salcher M."/>
            <person name="Ghai R."/>
            <person name="Kavagutti S V."/>
        </authorList>
    </citation>
    <scope>NUCLEOTIDE SEQUENCE</scope>
</reference>
<dbReference type="PANTHER" id="PTHR12126">
    <property type="entry name" value="NADH-UBIQUINONE OXIDOREDUCTASE 39 KDA SUBUNIT-RELATED"/>
    <property type="match status" value="1"/>
</dbReference>
<gene>
    <name evidence="2" type="ORF">UFOPK3592_00120</name>
</gene>
<dbReference type="Pfam" id="PF13460">
    <property type="entry name" value="NAD_binding_10"/>
    <property type="match status" value="1"/>
</dbReference>
<dbReference type="EMBL" id="CAFBML010000005">
    <property type="protein sequence ID" value="CAB4894702.1"/>
    <property type="molecule type" value="Genomic_DNA"/>
</dbReference>
<dbReference type="Pfam" id="PF11066">
    <property type="entry name" value="DUF2867"/>
    <property type="match status" value="1"/>
</dbReference>
<dbReference type="InterPro" id="IPR036291">
    <property type="entry name" value="NAD(P)-bd_dom_sf"/>
</dbReference>
<dbReference type="PANTHER" id="PTHR12126:SF11">
    <property type="entry name" value="NADH DEHYDROGENASE [UBIQUINONE] 1 ALPHA SUBCOMPLEX SUBUNIT 9, MITOCHONDRIAL"/>
    <property type="match status" value="1"/>
</dbReference>
<dbReference type="GO" id="GO:0044877">
    <property type="term" value="F:protein-containing complex binding"/>
    <property type="evidence" value="ECO:0007669"/>
    <property type="project" value="TreeGrafter"/>
</dbReference>
<feature type="domain" description="NAD(P)-binding" evidence="1">
    <location>
        <begin position="26"/>
        <end position="139"/>
    </location>
</feature>
<dbReference type="InterPro" id="IPR016040">
    <property type="entry name" value="NAD(P)-bd_dom"/>
</dbReference>